<gene>
    <name evidence="3" type="ORF">B0A54_08349</name>
</gene>
<dbReference type="InterPro" id="IPR000073">
    <property type="entry name" value="AB_hydrolase_1"/>
</dbReference>
<dbReference type="OrthoDB" id="425534at2759"/>
<feature type="chain" id="PRO_5020274213" description="AB hydrolase-1 domain-containing protein" evidence="1">
    <location>
        <begin position="16"/>
        <end position="532"/>
    </location>
</feature>
<evidence type="ECO:0000256" key="1">
    <source>
        <dbReference type="SAM" id="SignalP"/>
    </source>
</evidence>
<dbReference type="Proteomes" id="UP000310066">
    <property type="component" value="Unassembled WGS sequence"/>
</dbReference>
<dbReference type="InterPro" id="IPR029058">
    <property type="entry name" value="AB_hydrolase_fold"/>
</dbReference>
<dbReference type="EMBL" id="NAJP01000037">
    <property type="protein sequence ID" value="TKA39712.1"/>
    <property type="molecule type" value="Genomic_DNA"/>
</dbReference>
<organism evidence="3 4">
    <name type="scientific">Friedmanniomyces endolithicus</name>
    <dbReference type="NCBI Taxonomy" id="329885"/>
    <lineage>
        <taxon>Eukaryota</taxon>
        <taxon>Fungi</taxon>
        <taxon>Dikarya</taxon>
        <taxon>Ascomycota</taxon>
        <taxon>Pezizomycotina</taxon>
        <taxon>Dothideomycetes</taxon>
        <taxon>Dothideomycetidae</taxon>
        <taxon>Mycosphaerellales</taxon>
        <taxon>Teratosphaeriaceae</taxon>
        <taxon>Friedmanniomyces</taxon>
    </lineage>
</organism>
<feature type="domain" description="AB hydrolase-1" evidence="2">
    <location>
        <begin position="91"/>
        <end position="254"/>
    </location>
</feature>
<name>A0A4U0UVS2_9PEZI</name>
<protein>
    <recommendedName>
        <fullName evidence="2">AB hydrolase-1 domain-containing protein</fullName>
    </recommendedName>
</protein>
<keyword evidence="1" id="KW-0732">Signal</keyword>
<feature type="signal peptide" evidence="1">
    <location>
        <begin position="1"/>
        <end position="15"/>
    </location>
</feature>
<accession>A0A4U0UVS2</accession>
<sequence>MHTASFLLFASGVLAAPLSNAVPHINWLDCHDAVPAVLPLEFPTANVSALPSTLHCGQIEVPMDYSRPISAENNITVGLAMYRPENPKGLLFYCPGGTDAGAVIPWQIALDLNGKFLPNFTGLLEYDIMVMDIRGTWSSNPLNVSLDLVSPLLGYYPASNSHSEYEAFLAATTTMWQSWANLSTPAQILNYLGTREVVQDYDAIRTALGYEKIHFLGVSYGSYRAAQYAATFPERVGHFVLDAVVPHGLSIEEQVKDDIIAVNRGLDRADAFCQNNNTCYWHHAGRGSVQATWSTLLARAANGTLAACDTPVNCTSFIPVWALQATLAGLLAGQPDFPQLLELLAVTYLGNGTALASSSPLTLDQVWSLPIICQDRPIPDKSFAGFQKMAKIAKSVDRYNIYQSMWLSFQLIGSVWPYAVPVEKPTFLNETLLLVTADFDNSQPTEKTTFLWETGQTPHSGLVVRHGEDHVSFNLPTQASTNITKQFLLTGALPLEEDSTFVTVYGPGQRRRPVADPYCVPTGFQAGDVDSL</sequence>
<dbReference type="AlphaFoldDB" id="A0A4U0UVS2"/>
<evidence type="ECO:0000313" key="3">
    <source>
        <dbReference type="EMBL" id="TKA39712.1"/>
    </source>
</evidence>
<reference evidence="3 4" key="1">
    <citation type="submission" date="2017-03" db="EMBL/GenBank/DDBJ databases">
        <title>Genomes of endolithic fungi from Antarctica.</title>
        <authorList>
            <person name="Coleine C."/>
            <person name="Masonjones S."/>
            <person name="Stajich J.E."/>
        </authorList>
    </citation>
    <scope>NUCLEOTIDE SEQUENCE [LARGE SCALE GENOMIC DNA]</scope>
    <source>
        <strain evidence="3 4">CCFEE 5311</strain>
    </source>
</reference>
<dbReference type="SUPFAM" id="SSF53474">
    <property type="entry name" value="alpha/beta-Hydrolases"/>
    <property type="match status" value="1"/>
</dbReference>
<evidence type="ECO:0000259" key="2">
    <source>
        <dbReference type="Pfam" id="PF00561"/>
    </source>
</evidence>
<proteinExistence type="predicted"/>
<comment type="caution">
    <text evidence="3">The sequence shown here is derived from an EMBL/GenBank/DDBJ whole genome shotgun (WGS) entry which is preliminary data.</text>
</comment>
<dbReference type="Pfam" id="PF00561">
    <property type="entry name" value="Abhydrolase_1"/>
    <property type="match status" value="1"/>
</dbReference>
<evidence type="ECO:0000313" key="4">
    <source>
        <dbReference type="Proteomes" id="UP000310066"/>
    </source>
</evidence>
<dbReference type="Gene3D" id="3.40.50.1820">
    <property type="entry name" value="alpha/beta hydrolase"/>
    <property type="match status" value="1"/>
</dbReference>